<keyword evidence="1" id="KW-0472">Membrane</keyword>
<evidence type="ECO:0000313" key="2">
    <source>
        <dbReference type="EMBL" id="SIS22553.1"/>
    </source>
</evidence>
<dbReference type="AlphaFoldDB" id="A0A1N7HCQ6"/>
<feature type="transmembrane region" description="Helical" evidence="1">
    <location>
        <begin position="20"/>
        <end position="39"/>
    </location>
</feature>
<protein>
    <submittedName>
        <fullName evidence="2">Uncharacterized protein</fullName>
    </submittedName>
</protein>
<keyword evidence="1" id="KW-0812">Transmembrane</keyword>
<dbReference type="Proteomes" id="UP000186218">
    <property type="component" value="Unassembled WGS sequence"/>
</dbReference>
<feature type="transmembrane region" description="Helical" evidence="1">
    <location>
        <begin position="79"/>
        <end position="101"/>
    </location>
</feature>
<accession>A0A1N7HCQ6</accession>
<evidence type="ECO:0000313" key="3">
    <source>
        <dbReference type="Proteomes" id="UP000186218"/>
    </source>
</evidence>
<keyword evidence="1" id="KW-1133">Transmembrane helix</keyword>
<proteinExistence type="predicted"/>
<keyword evidence="3" id="KW-1185">Reference proteome</keyword>
<organism evidence="2 3">
    <name type="scientific">Williamsia sterculiae</name>
    <dbReference type="NCBI Taxonomy" id="1344003"/>
    <lineage>
        <taxon>Bacteria</taxon>
        <taxon>Bacillati</taxon>
        <taxon>Actinomycetota</taxon>
        <taxon>Actinomycetes</taxon>
        <taxon>Mycobacteriales</taxon>
        <taxon>Nocardiaceae</taxon>
        <taxon>Williamsia</taxon>
    </lineage>
</organism>
<dbReference type="OrthoDB" id="4774531at2"/>
<dbReference type="RefSeq" id="WP_076482765.1">
    <property type="nucleotide sequence ID" value="NZ_FTNT01000015.1"/>
</dbReference>
<reference evidence="2 3" key="1">
    <citation type="submission" date="2017-01" db="EMBL/GenBank/DDBJ databases">
        <authorList>
            <person name="Mah S.A."/>
            <person name="Swanson W.J."/>
            <person name="Moy G.W."/>
            <person name="Vacquier V.D."/>
        </authorList>
    </citation>
    <scope>NUCLEOTIDE SEQUENCE [LARGE SCALE GENOMIC DNA]</scope>
    <source>
        <strain evidence="2 3">CPCC 203464</strain>
    </source>
</reference>
<evidence type="ECO:0000256" key="1">
    <source>
        <dbReference type="SAM" id="Phobius"/>
    </source>
</evidence>
<dbReference type="EMBL" id="FTNT01000015">
    <property type="protein sequence ID" value="SIS22553.1"/>
    <property type="molecule type" value="Genomic_DNA"/>
</dbReference>
<gene>
    <name evidence="2" type="ORF">SAMN05445060_3974</name>
</gene>
<sequence length="102" mass="11303">MLIWGWGRRNKQIAFGDGRLLLCNYRYFHLMFVFTVAWGQQYSIGTPTPYGLAWQPIADSYVPALTNGNQFGPSGWERFSLLGACVLGFVLIALVGLAAALT</sequence>
<name>A0A1N7HCQ6_9NOCA</name>